<dbReference type="KEGG" id="sagg:EN73_06695"/>
<feature type="transmembrane region" description="Helical" evidence="7">
    <location>
        <begin position="378"/>
        <end position="398"/>
    </location>
</feature>
<sequence>MENWKFALSSILGHKMRAFLTMLGIIIGVASVVLIMALGKGMKDSVTNEITKSQKNLQIYYKTKEDQKNEDNFGAQGAFMQSSDTNRKEPIIQESWLKKIAKEVDGVSGYYVTNQTNAPVAYLEKKAKTVNITGINRTYLGIKKFKIKSGRQFQEEDYNQFSRVILLEEKLAQRLFQTNEAALNKVVTVKNKSYLVVGVYSDPEAGSGLYGSNSDGNAILTNTQLASEFGAKEAENIYFHLNDVSQSNRIGKEIGKRLTDISHAKDGYYDNFDMTSIVKSINTQVGIMTGVIGAIAAISLLVGGIGVMNIMLVSVTERTREIGLRKALGATRRKILAQFLIESMVLTILGGLIGLLLAYGGTMLIANAQDKITPSVSLNVAIGSLIFSAFIGIIFGLLPANKASKLNPIDALRYE</sequence>
<dbReference type="GO" id="GO:0022857">
    <property type="term" value="F:transmembrane transporter activity"/>
    <property type="evidence" value="ECO:0007669"/>
    <property type="project" value="TreeGrafter"/>
</dbReference>
<comment type="subcellular location">
    <subcellularLocation>
        <location evidence="1">Cell membrane</location>
        <topology evidence="1">Multi-pass membrane protein</topology>
    </subcellularLocation>
</comment>
<dbReference type="EMBL" id="QHGZ01000106">
    <property type="protein sequence ID" value="RDY83795.1"/>
    <property type="molecule type" value="Genomic_DNA"/>
</dbReference>
<evidence type="ECO:0000259" key="9">
    <source>
        <dbReference type="Pfam" id="PF12704"/>
    </source>
</evidence>
<evidence type="ECO:0000313" key="12">
    <source>
        <dbReference type="Proteomes" id="UP000093122"/>
    </source>
</evidence>
<dbReference type="EMBL" id="MAWT01000011">
    <property type="protein sequence ID" value="OCM72063.1"/>
    <property type="molecule type" value="Genomic_DNA"/>
</dbReference>
<dbReference type="AlphaFoldDB" id="A0A0E1EMS2"/>
<dbReference type="Pfam" id="PF12704">
    <property type="entry name" value="MacB_PCD"/>
    <property type="match status" value="1"/>
</dbReference>
<comment type="caution">
    <text evidence="11">The sequence shown here is derived from an EMBL/GenBank/DDBJ whole genome shotgun (WGS) entry which is preliminary data.</text>
</comment>
<organism evidence="11 13">
    <name type="scientific">Streptococcus agalactiae</name>
    <dbReference type="NCBI Taxonomy" id="1311"/>
    <lineage>
        <taxon>Bacteria</taxon>
        <taxon>Bacillati</taxon>
        <taxon>Bacillota</taxon>
        <taxon>Bacilli</taxon>
        <taxon>Lactobacillales</taxon>
        <taxon>Streptococcaceae</taxon>
        <taxon>Streptococcus</taxon>
    </lineage>
</organism>
<dbReference type="OMA" id="GIANVMY"/>
<evidence type="ECO:0000256" key="4">
    <source>
        <dbReference type="ARBA" id="ARBA00022989"/>
    </source>
</evidence>
<keyword evidence="2" id="KW-1003">Cell membrane</keyword>
<evidence type="ECO:0000313" key="10">
    <source>
        <dbReference type="EMBL" id="OCM72063.1"/>
    </source>
</evidence>
<reference evidence="10 12" key="1">
    <citation type="journal article" date="2016" name="Sci. Rep.">
        <title>Serotype IV Streptococcus agalactiae ST-452 has arisen from large genomic recombination events between CC23 and the hypervirulent CC17 lineages.</title>
        <authorList>
            <person name="Campisi E."/>
            <person name="Rinaudo C.D."/>
            <person name="Donati C."/>
            <person name="Barucco M."/>
            <person name="Torricelli G."/>
            <person name="Edwards M.S."/>
            <person name="Baker C.J."/>
            <person name="Margarit I."/>
            <person name="Rosini R."/>
        </authorList>
    </citation>
    <scope>NUCLEOTIDE SEQUENCE [LARGE SCALE GENOMIC DNA]</scope>
    <source>
        <strain evidence="10 12">CZ-PW-140</strain>
    </source>
</reference>
<dbReference type="InterPro" id="IPR025857">
    <property type="entry name" value="MacB_PCD"/>
</dbReference>
<gene>
    <name evidence="10" type="ORF">AX245_08240</name>
    <name evidence="11" type="ORF">C4618_03825</name>
</gene>
<feature type="domain" description="MacB-like periplasmic core" evidence="9">
    <location>
        <begin position="19"/>
        <end position="254"/>
    </location>
</feature>
<keyword evidence="4 7" id="KW-1133">Transmembrane helix</keyword>
<evidence type="ECO:0000256" key="6">
    <source>
        <dbReference type="ARBA" id="ARBA00038076"/>
    </source>
</evidence>
<dbReference type="InterPro" id="IPR050250">
    <property type="entry name" value="Macrolide_Exporter_MacB"/>
</dbReference>
<dbReference type="PANTHER" id="PTHR30572:SF4">
    <property type="entry name" value="ABC TRANSPORTER PERMEASE YTRF"/>
    <property type="match status" value="1"/>
</dbReference>
<accession>A0A0E1EMS2</accession>
<reference evidence="11 13" key="2">
    <citation type="journal article" date="2018" name="Emerg. Microbes Infect.">
        <title>Phenotypic and molecular analysis of nontypeable Group B streptococci: identification of cps2a and hybrid cps2a/cps5 Group B streptococcal capsule gene clusters.</title>
        <authorList>
            <person name="Alhhazmi A."/>
            <person name="Tyrrell G.J."/>
        </authorList>
    </citation>
    <scope>NUCLEOTIDE SEQUENCE [LARGE SCALE GENOMIC DNA]</scope>
    <source>
        <strain evidence="11 13">PLGBS17</strain>
    </source>
</reference>
<evidence type="ECO:0000313" key="11">
    <source>
        <dbReference type="EMBL" id="RDY83795.1"/>
    </source>
</evidence>
<protein>
    <submittedName>
        <fullName evidence="11">Uncharacterized protein</fullName>
    </submittedName>
</protein>
<name>A0A0E1EMS2_STRAG</name>
<evidence type="ECO:0000313" key="13">
    <source>
        <dbReference type="Proteomes" id="UP000256718"/>
    </source>
</evidence>
<comment type="similarity">
    <text evidence="6">Belongs to the ABC-4 integral membrane protein family.</text>
</comment>
<dbReference type="Pfam" id="PF02687">
    <property type="entry name" value="FtsX"/>
    <property type="match status" value="1"/>
</dbReference>
<feature type="domain" description="ABC3 transporter permease C-terminal" evidence="8">
    <location>
        <begin position="294"/>
        <end position="408"/>
    </location>
</feature>
<dbReference type="PANTHER" id="PTHR30572">
    <property type="entry name" value="MEMBRANE COMPONENT OF TRANSPORTER-RELATED"/>
    <property type="match status" value="1"/>
</dbReference>
<keyword evidence="3 7" id="KW-0812">Transmembrane</keyword>
<dbReference type="Proteomes" id="UP000256718">
    <property type="component" value="Unassembled WGS sequence"/>
</dbReference>
<evidence type="ECO:0000256" key="7">
    <source>
        <dbReference type="SAM" id="Phobius"/>
    </source>
</evidence>
<dbReference type="InterPro" id="IPR003838">
    <property type="entry name" value="ABC3_permease_C"/>
</dbReference>
<dbReference type="KEGG" id="sage:EN72_07565"/>
<evidence type="ECO:0000256" key="1">
    <source>
        <dbReference type="ARBA" id="ARBA00004651"/>
    </source>
</evidence>
<proteinExistence type="inferred from homology"/>
<feature type="transmembrane region" description="Helical" evidence="7">
    <location>
        <begin position="285"/>
        <end position="314"/>
    </location>
</feature>
<dbReference type="GO" id="GO:0005886">
    <property type="term" value="C:plasma membrane"/>
    <property type="evidence" value="ECO:0007669"/>
    <property type="project" value="UniProtKB-SubCell"/>
</dbReference>
<evidence type="ECO:0000259" key="8">
    <source>
        <dbReference type="Pfam" id="PF02687"/>
    </source>
</evidence>
<keyword evidence="5 7" id="KW-0472">Membrane</keyword>
<dbReference type="RefSeq" id="WP_000432860.1">
    <property type="nucleotide sequence ID" value="NZ_BCNI01000007.1"/>
</dbReference>
<evidence type="ECO:0000256" key="2">
    <source>
        <dbReference type="ARBA" id="ARBA00022475"/>
    </source>
</evidence>
<dbReference type="Proteomes" id="UP000093122">
    <property type="component" value="Unassembled WGS sequence"/>
</dbReference>
<feature type="transmembrane region" description="Helical" evidence="7">
    <location>
        <begin position="20"/>
        <end position="39"/>
    </location>
</feature>
<feature type="transmembrane region" description="Helical" evidence="7">
    <location>
        <begin position="335"/>
        <end position="358"/>
    </location>
</feature>
<evidence type="ECO:0000256" key="3">
    <source>
        <dbReference type="ARBA" id="ARBA00022692"/>
    </source>
</evidence>
<evidence type="ECO:0000256" key="5">
    <source>
        <dbReference type="ARBA" id="ARBA00023136"/>
    </source>
</evidence>